<sequence length="123" mass="13939">MDPIERLTLGPKVEAEVINLKHGITLRKDVDRKNDTSVFTMAGLPLKRSRPCQEEWFIRGVRVLGACHIQLLCSPELPPELAAAKFYPSASMLASRRKTRADKEQQEREHWAGQLGSEQHQHG</sequence>
<keyword evidence="3" id="KW-1185">Reference proteome</keyword>
<feature type="compositionally biased region" description="Basic and acidic residues" evidence="1">
    <location>
        <begin position="101"/>
        <end position="111"/>
    </location>
</feature>
<evidence type="ECO:0000256" key="1">
    <source>
        <dbReference type="SAM" id="MobiDB-lite"/>
    </source>
</evidence>
<dbReference type="EMBL" id="CP126209">
    <property type="protein sequence ID" value="WIA10548.1"/>
    <property type="molecule type" value="Genomic_DNA"/>
</dbReference>
<reference evidence="2 3" key="1">
    <citation type="submission" date="2023-05" db="EMBL/GenBank/DDBJ databases">
        <title>A 100% complete, gapless, phased diploid assembly of the Scenedesmus obliquus UTEX 3031 genome.</title>
        <authorList>
            <person name="Biondi T.C."/>
            <person name="Hanschen E.R."/>
            <person name="Kwon T."/>
            <person name="Eng W."/>
            <person name="Kruse C.P.S."/>
            <person name="Koehler S.I."/>
            <person name="Kunde Y."/>
            <person name="Gleasner C.D."/>
            <person name="You Mak K.T."/>
            <person name="Polle J."/>
            <person name="Hovde B.T."/>
            <person name="Starkenburg S.R."/>
        </authorList>
    </citation>
    <scope>NUCLEOTIDE SEQUENCE [LARGE SCALE GENOMIC DNA]</scope>
    <source>
        <strain evidence="2 3">DOE0152z</strain>
    </source>
</reference>
<dbReference type="Proteomes" id="UP001244341">
    <property type="component" value="Chromosome 2b"/>
</dbReference>
<evidence type="ECO:0008006" key="4">
    <source>
        <dbReference type="Google" id="ProtNLM"/>
    </source>
</evidence>
<name>A0ABY8TSV7_TETOB</name>
<evidence type="ECO:0000313" key="2">
    <source>
        <dbReference type="EMBL" id="WIA10548.1"/>
    </source>
</evidence>
<gene>
    <name evidence="2" type="ORF">OEZ85_010736</name>
</gene>
<evidence type="ECO:0000313" key="3">
    <source>
        <dbReference type="Proteomes" id="UP001244341"/>
    </source>
</evidence>
<feature type="region of interest" description="Disordered" evidence="1">
    <location>
        <begin position="92"/>
        <end position="123"/>
    </location>
</feature>
<organism evidence="2 3">
    <name type="scientific">Tetradesmus obliquus</name>
    <name type="common">Green alga</name>
    <name type="synonym">Acutodesmus obliquus</name>
    <dbReference type="NCBI Taxonomy" id="3088"/>
    <lineage>
        <taxon>Eukaryota</taxon>
        <taxon>Viridiplantae</taxon>
        <taxon>Chlorophyta</taxon>
        <taxon>core chlorophytes</taxon>
        <taxon>Chlorophyceae</taxon>
        <taxon>CS clade</taxon>
        <taxon>Sphaeropleales</taxon>
        <taxon>Scenedesmaceae</taxon>
        <taxon>Tetradesmus</taxon>
    </lineage>
</organism>
<proteinExistence type="predicted"/>
<accession>A0ABY8TSV7</accession>
<protein>
    <recommendedName>
        <fullName evidence="4">S1 motif domain-containing protein</fullName>
    </recommendedName>
</protein>